<evidence type="ECO:0000313" key="1">
    <source>
        <dbReference type="EMBL" id="MPC13530.1"/>
    </source>
</evidence>
<gene>
    <name evidence="1" type="ORF">E2C01_006268</name>
</gene>
<proteinExistence type="predicted"/>
<dbReference type="Proteomes" id="UP000324222">
    <property type="component" value="Unassembled WGS sequence"/>
</dbReference>
<evidence type="ECO:0000313" key="2">
    <source>
        <dbReference type="Proteomes" id="UP000324222"/>
    </source>
</evidence>
<dbReference type="AlphaFoldDB" id="A0A5B7CVW4"/>
<reference evidence="1 2" key="1">
    <citation type="submission" date="2019-05" db="EMBL/GenBank/DDBJ databases">
        <title>Another draft genome of Portunus trituberculatus and its Hox gene families provides insights of decapod evolution.</title>
        <authorList>
            <person name="Jeong J.-H."/>
            <person name="Song I."/>
            <person name="Kim S."/>
            <person name="Choi T."/>
            <person name="Kim D."/>
            <person name="Ryu S."/>
            <person name="Kim W."/>
        </authorList>
    </citation>
    <scope>NUCLEOTIDE SEQUENCE [LARGE SCALE GENOMIC DNA]</scope>
    <source>
        <tissue evidence="1">Muscle</tissue>
    </source>
</reference>
<sequence>MKRRGTRITRDVRFVRRPMRGSSLSTSQHWQDVTGQCLSVASRRSQPVRDRLRNPSLIPCPPLAPRASPLATQFLHNYCVFTRNKLRKPNTRDASLIS</sequence>
<name>A0A5B7CVW4_PORTR</name>
<comment type="caution">
    <text evidence="1">The sequence shown here is derived from an EMBL/GenBank/DDBJ whole genome shotgun (WGS) entry which is preliminary data.</text>
</comment>
<keyword evidence="2" id="KW-1185">Reference proteome</keyword>
<protein>
    <submittedName>
        <fullName evidence="1">Uncharacterized protein</fullName>
    </submittedName>
</protein>
<organism evidence="1 2">
    <name type="scientific">Portunus trituberculatus</name>
    <name type="common">Swimming crab</name>
    <name type="synonym">Neptunus trituberculatus</name>
    <dbReference type="NCBI Taxonomy" id="210409"/>
    <lineage>
        <taxon>Eukaryota</taxon>
        <taxon>Metazoa</taxon>
        <taxon>Ecdysozoa</taxon>
        <taxon>Arthropoda</taxon>
        <taxon>Crustacea</taxon>
        <taxon>Multicrustacea</taxon>
        <taxon>Malacostraca</taxon>
        <taxon>Eumalacostraca</taxon>
        <taxon>Eucarida</taxon>
        <taxon>Decapoda</taxon>
        <taxon>Pleocyemata</taxon>
        <taxon>Brachyura</taxon>
        <taxon>Eubrachyura</taxon>
        <taxon>Portunoidea</taxon>
        <taxon>Portunidae</taxon>
        <taxon>Portuninae</taxon>
        <taxon>Portunus</taxon>
    </lineage>
</organism>
<dbReference type="EMBL" id="VSRR010000288">
    <property type="protein sequence ID" value="MPC13530.1"/>
    <property type="molecule type" value="Genomic_DNA"/>
</dbReference>
<accession>A0A5B7CVW4</accession>